<dbReference type="PANTHER" id="PTHR30523:SF32">
    <property type="entry name" value="PHOSPHOENOLPYRUVATE CARBOXYLASE"/>
    <property type="match status" value="1"/>
</dbReference>
<comment type="function">
    <text evidence="1">Forms oxaloacetate, a four-carbon dicarboxylic acid source for the tricarboxylic acid cycle.</text>
</comment>
<dbReference type="GO" id="GO:0015977">
    <property type="term" value="P:carbon fixation"/>
    <property type="evidence" value="ECO:0007669"/>
    <property type="project" value="InterPro"/>
</dbReference>
<dbReference type="SUPFAM" id="SSF51621">
    <property type="entry name" value="Phosphoenolpyruvate/pyruvate domain"/>
    <property type="match status" value="1"/>
</dbReference>
<dbReference type="AlphaFoldDB" id="A0A1H5ZBA4"/>
<evidence type="ECO:0000313" key="4">
    <source>
        <dbReference type="EMBL" id="SEG33803.1"/>
    </source>
</evidence>
<keyword evidence="5" id="KW-1185">Reference proteome</keyword>
<gene>
    <name evidence="4" type="ORF">SAMN04488045_2528</name>
</gene>
<protein>
    <recommendedName>
        <fullName evidence="2">Phosphoenolpyruvate carboxylase</fullName>
    </recommendedName>
</protein>
<dbReference type="InterPro" id="IPR015813">
    <property type="entry name" value="Pyrv/PenolPyrv_kinase-like_dom"/>
</dbReference>
<dbReference type="GO" id="GO:0006099">
    <property type="term" value="P:tricarboxylic acid cycle"/>
    <property type="evidence" value="ECO:0007669"/>
    <property type="project" value="InterPro"/>
</dbReference>
<dbReference type="PANTHER" id="PTHR30523">
    <property type="entry name" value="PHOSPHOENOLPYRUVATE CARBOXYLASE"/>
    <property type="match status" value="1"/>
</dbReference>
<sequence>MNLTISAQIPESKGPEDTLVVDLASDQSTRDILQAILAEVAGDSVSDLSLVLSGERSICDVPLRERFSALQALGTWHQLLAIAREFETVRVRRSLEQTGGSRTIPGSFAQVISRAETNGLPRKTLIDALGALDVCPTMTAHPTETKRVTVLEIHRRIYRRLTDLLGRSWAPREKLSYLNALKAEVELLWLTGELRLEKPTVEQEVEWGLYFFREVLFNCVPELSDTLNNALAHHYPDVTPGPFLHFSSWIGGDRDGNPHVTPVVTKQTLSRYRETALKSYRPDLVSLCRDLSISLNVSQVPQAFLTQVGALLDTCGPAADAARNRNSEEPFRQFATALLMRLDATIAADNGDFSAVKPFKTAREFEDWLSVMDQALRTCGAKANARRKTTPLLQRVRTFGFHGVTMDIRQNATVINRTLKQVFEARHVAPCPYPGTAEWSVLLQTALADTAEFDRSALTGLDDEANETLDLFALISKERAADKRRIGTFILSMTTSAEDILAVYLLEKWMGQGQLTSALAVVPLLETIDDLRAATDILDQLFSNRTVRRAIRENGDRQEVMLGYSDSNKDGGFFTSNWELSKAQTALSRVANRHRVQLSFFHGRGGSVSRGGAPTGRAIAAQPHDTVNGKLRVTEQGEIVSAKFANRGTALANLEYLTAAVLDHTLHENQKRLSADAPEFREALEALSGLAQLKYVDLIHSDGFLDYFYESSPVEELALLKIGSRPAKRFSKGARDLGDLRAIPWVFAWSQNRHMITGWYGIGSALEAFIDVRGRHGLATLRKMYERSNLFRLIMDESEKLLLQSDMEIAALYAGLVSDTHTRDAVFEKIQIEHKLTQSMITSITEETSLAERFPTFRDKLMAARPQMVGLHQLQVDLLAKVRAAGGADQAAKEDVDALLMSIHVISGGLGWTG</sequence>
<evidence type="ECO:0000256" key="2">
    <source>
        <dbReference type="ARBA" id="ARBA00022419"/>
    </source>
</evidence>
<dbReference type="GO" id="GO:0008964">
    <property type="term" value="F:phosphoenolpyruvate carboxylase activity"/>
    <property type="evidence" value="ECO:0007669"/>
    <property type="project" value="InterPro"/>
</dbReference>
<dbReference type="EMBL" id="FNUZ01000003">
    <property type="protein sequence ID" value="SEG33803.1"/>
    <property type="molecule type" value="Genomic_DNA"/>
</dbReference>
<dbReference type="PROSITE" id="PS00393">
    <property type="entry name" value="PEPCASE_2"/>
    <property type="match status" value="1"/>
</dbReference>
<organism evidence="4 5">
    <name type="scientific">Thalassococcus halodurans</name>
    <dbReference type="NCBI Taxonomy" id="373675"/>
    <lineage>
        <taxon>Bacteria</taxon>
        <taxon>Pseudomonadati</taxon>
        <taxon>Pseudomonadota</taxon>
        <taxon>Alphaproteobacteria</taxon>
        <taxon>Rhodobacterales</taxon>
        <taxon>Roseobacteraceae</taxon>
        <taxon>Thalassococcus</taxon>
    </lineage>
</organism>
<dbReference type="GO" id="GO:0005829">
    <property type="term" value="C:cytosol"/>
    <property type="evidence" value="ECO:0007669"/>
    <property type="project" value="TreeGrafter"/>
</dbReference>
<feature type="active site" evidence="3">
    <location>
        <position position="569"/>
    </location>
</feature>
<dbReference type="Pfam" id="PF00311">
    <property type="entry name" value="PEPcase"/>
    <property type="match status" value="1"/>
</dbReference>
<dbReference type="Gene3D" id="1.20.1440.90">
    <property type="entry name" value="Phosphoenolpyruvate/pyruvate domain"/>
    <property type="match status" value="1"/>
</dbReference>
<accession>A0A1H5ZBA4</accession>
<keyword evidence="4" id="KW-0670">Pyruvate</keyword>
<dbReference type="PRINTS" id="PR00150">
    <property type="entry name" value="PEPCARBXLASE"/>
</dbReference>
<dbReference type="InterPro" id="IPR021135">
    <property type="entry name" value="PEP_COase"/>
</dbReference>
<dbReference type="RefSeq" id="WP_103910822.1">
    <property type="nucleotide sequence ID" value="NZ_FNUZ01000003.1"/>
</dbReference>
<proteinExistence type="predicted"/>
<reference evidence="4 5" key="1">
    <citation type="submission" date="2016-10" db="EMBL/GenBank/DDBJ databases">
        <authorList>
            <person name="de Groot N.N."/>
        </authorList>
    </citation>
    <scope>NUCLEOTIDE SEQUENCE [LARGE SCALE GENOMIC DNA]</scope>
    <source>
        <strain evidence="4 5">DSM 26915</strain>
    </source>
</reference>
<name>A0A1H5ZBA4_9RHOB</name>
<evidence type="ECO:0000313" key="5">
    <source>
        <dbReference type="Proteomes" id="UP000236752"/>
    </source>
</evidence>
<evidence type="ECO:0000256" key="3">
    <source>
        <dbReference type="PROSITE-ProRule" id="PRU10112"/>
    </source>
</evidence>
<dbReference type="OrthoDB" id="9768133at2"/>
<evidence type="ECO:0000256" key="1">
    <source>
        <dbReference type="ARBA" id="ARBA00003670"/>
    </source>
</evidence>
<dbReference type="InterPro" id="IPR033129">
    <property type="entry name" value="PEPCASE_His_AS"/>
</dbReference>
<dbReference type="Proteomes" id="UP000236752">
    <property type="component" value="Unassembled WGS sequence"/>
</dbReference>